<dbReference type="InterPro" id="IPR014807">
    <property type="entry name" value="Coa1"/>
</dbReference>
<dbReference type="GeneID" id="111248805"/>
<dbReference type="OrthoDB" id="10037790at2759"/>
<dbReference type="GO" id="GO:0005743">
    <property type="term" value="C:mitochondrial inner membrane"/>
    <property type="evidence" value="ECO:0007669"/>
    <property type="project" value="TreeGrafter"/>
</dbReference>
<evidence type="ECO:0000313" key="3">
    <source>
        <dbReference type="Proteomes" id="UP000594260"/>
    </source>
</evidence>
<name>A0A7M7JUR4_VARDE</name>
<evidence type="ECO:0000256" key="1">
    <source>
        <dbReference type="SAM" id="Phobius"/>
    </source>
</evidence>
<dbReference type="Pfam" id="PF08695">
    <property type="entry name" value="Coa1"/>
    <property type="match status" value="1"/>
</dbReference>
<organism evidence="2 3">
    <name type="scientific">Varroa destructor</name>
    <name type="common">Honeybee mite</name>
    <dbReference type="NCBI Taxonomy" id="109461"/>
    <lineage>
        <taxon>Eukaryota</taxon>
        <taxon>Metazoa</taxon>
        <taxon>Ecdysozoa</taxon>
        <taxon>Arthropoda</taxon>
        <taxon>Chelicerata</taxon>
        <taxon>Arachnida</taxon>
        <taxon>Acari</taxon>
        <taxon>Parasitiformes</taxon>
        <taxon>Mesostigmata</taxon>
        <taxon>Gamasina</taxon>
        <taxon>Dermanyssoidea</taxon>
        <taxon>Varroidae</taxon>
        <taxon>Varroa</taxon>
    </lineage>
</organism>
<keyword evidence="1" id="KW-0472">Membrane</keyword>
<keyword evidence="1" id="KW-1133">Transmembrane helix</keyword>
<dbReference type="PANTHER" id="PTHR47148">
    <property type="entry name" value="CYTOCHROME C OXIDASE ASSEMBLY FACTOR 1 HOMOLOG"/>
    <property type="match status" value="1"/>
</dbReference>
<dbReference type="GO" id="GO:0032981">
    <property type="term" value="P:mitochondrial respiratory chain complex I assembly"/>
    <property type="evidence" value="ECO:0007669"/>
    <property type="project" value="TreeGrafter"/>
</dbReference>
<dbReference type="EnsemblMetazoa" id="XM_022801771">
    <property type="protein sequence ID" value="XP_022657506"/>
    <property type="gene ID" value="LOC111248805"/>
</dbReference>
<dbReference type="RefSeq" id="XP_022657506.1">
    <property type="nucleotide sequence ID" value="XM_022801771.1"/>
</dbReference>
<dbReference type="InParanoid" id="A0A7M7JUR4"/>
<reference evidence="2" key="1">
    <citation type="submission" date="2021-01" db="UniProtKB">
        <authorList>
            <consortium name="EnsemblMetazoa"/>
        </authorList>
    </citation>
    <scope>IDENTIFICATION</scope>
</reference>
<dbReference type="AlphaFoldDB" id="A0A7M7JUR4"/>
<feature type="transmembrane region" description="Helical" evidence="1">
    <location>
        <begin position="12"/>
        <end position="32"/>
    </location>
</feature>
<proteinExistence type="predicted"/>
<protein>
    <submittedName>
        <fullName evidence="2">Uncharacterized protein</fullName>
    </submittedName>
</protein>
<dbReference type="KEGG" id="vde:111248805"/>
<keyword evidence="3" id="KW-1185">Reference proteome</keyword>
<evidence type="ECO:0000313" key="2">
    <source>
        <dbReference type="EnsemblMetazoa" id="XP_022657506"/>
    </source>
</evidence>
<dbReference type="PANTHER" id="PTHR47148:SF1">
    <property type="entry name" value="CYTOCHROME C OXIDASE ASSEMBLY FACTOR 1 HOMOLOG"/>
    <property type="match status" value="1"/>
</dbReference>
<sequence length="208" mass="23504">MLRAALNSPEIVRLGNVAVLTAVGSCIGLLYMQERTRKKFKQSEYFQKTMRVLLENQSARTLLGEPVIFGNVNLYDPNLFYVTAEKAKLVIPVRGSKRKGVVYSWCVRHVAPMVSTRNNSDMEAVANTAPLLPNEKTSVDSEAGAVTQLEESSEKKLSQWRVMRVEILLEQAKDKRLLVYKTPEGDENFVDTFDDFKLCTRDSKVLRG</sequence>
<keyword evidence="1" id="KW-0812">Transmembrane</keyword>
<dbReference type="GO" id="GO:0033617">
    <property type="term" value="P:mitochondrial respiratory chain complex IV assembly"/>
    <property type="evidence" value="ECO:0007669"/>
    <property type="project" value="TreeGrafter"/>
</dbReference>
<dbReference type="PROSITE" id="PS51257">
    <property type="entry name" value="PROKAR_LIPOPROTEIN"/>
    <property type="match status" value="1"/>
</dbReference>
<dbReference type="Proteomes" id="UP000594260">
    <property type="component" value="Unplaced"/>
</dbReference>
<accession>A0A7M7JUR4</accession>